<keyword evidence="2" id="KW-0812">Transmembrane</keyword>
<evidence type="ECO:0000256" key="1">
    <source>
        <dbReference type="ARBA" id="ARBA00004141"/>
    </source>
</evidence>
<sequence>MITALARPLLAAPFIASGLDAVMNPEEHREAANRAFDAVGMPLPSKTSIDLVTRATGVAFTVAGLCLARGKMPRTSALALGAMYAPISLARNPFWTQEGRERRDSISALISAAGLIGGAFIASQDRGGKPSLGWRAQQIAKNASEAVSERVHTGERR</sequence>
<dbReference type="EMBL" id="LR134476">
    <property type="protein sequence ID" value="VEI13726.1"/>
    <property type="molecule type" value="Genomic_DNA"/>
</dbReference>
<accession>A0A3S4VGS6</accession>
<dbReference type="Pfam" id="PF07681">
    <property type="entry name" value="DoxX"/>
    <property type="match status" value="1"/>
</dbReference>
<dbReference type="Proteomes" id="UP000269542">
    <property type="component" value="Chromosome"/>
</dbReference>
<dbReference type="AlphaFoldDB" id="A0A3S4VGS6"/>
<keyword evidence="6" id="KW-1185">Reference proteome</keyword>
<organism evidence="5 6">
    <name type="scientific">Trueperella bialowiezensis</name>
    <dbReference type="NCBI Taxonomy" id="312285"/>
    <lineage>
        <taxon>Bacteria</taxon>
        <taxon>Bacillati</taxon>
        <taxon>Actinomycetota</taxon>
        <taxon>Actinomycetes</taxon>
        <taxon>Actinomycetales</taxon>
        <taxon>Actinomycetaceae</taxon>
        <taxon>Trueperella</taxon>
    </lineage>
</organism>
<gene>
    <name evidence="5" type="ORF">NCTC13354_01447</name>
</gene>
<proteinExistence type="predicted"/>
<comment type="subcellular location">
    <subcellularLocation>
        <location evidence="1">Membrane</location>
        <topology evidence="1">Multi-pass membrane protein</topology>
    </subcellularLocation>
</comment>
<evidence type="ECO:0000313" key="6">
    <source>
        <dbReference type="Proteomes" id="UP000269542"/>
    </source>
</evidence>
<keyword evidence="4" id="KW-0472">Membrane</keyword>
<dbReference type="OrthoDB" id="329282at2"/>
<dbReference type="KEGG" id="tbw:NCTC13354_01447"/>
<evidence type="ECO:0000256" key="4">
    <source>
        <dbReference type="ARBA" id="ARBA00023136"/>
    </source>
</evidence>
<name>A0A3S4VGS6_9ACTO</name>
<keyword evidence="3" id="KW-1133">Transmembrane helix</keyword>
<evidence type="ECO:0000256" key="2">
    <source>
        <dbReference type="ARBA" id="ARBA00022692"/>
    </source>
</evidence>
<evidence type="ECO:0000313" key="5">
    <source>
        <dbReference type="EMBL" id="VEI13726.1"/>
    </source>
</evidence>
<dbReference type="InterPro" id="IPR032808">
    <property type="entry name" value="DoxX"/>
</dbReference>
<dbReference type="RefSeq" id="WP_126416801.1">
    <property type="nucleotide sequence ID" value="NZ_LR134476.1"/>
</dbReference>
<evidence type="ECO:0000256" key="3">
    <source>
        <dbReference type="ARBA" id="ARBA00022989"/>
    </source>
</evidence>
<protein>
    <submittedName>
        <fullName evidence="5">DoxX</fullName>
    </submittedName>
</protein>
<reference evidence="5 6" key="1">
    <citation type="submission" date="2018-12" db="EMBL/GenBank/DDBJ databases">
        <authorList>
            <consortium name="Pathogen Informatics"/>
        </authorList>
    </citation>
    <scope>NUCLEOTIDE SEQUENCE [LARGE SCALE GENOMIC DNA]</scope>
    <source>
        <strain evidence="5 6">NCTC13354</strain>
    </source>
</reference>